<name>A0A850R4F7_PHODD</name>
<gene>
    <name evidence="1" type="ORF">HWA77_16830</name>
</gene>
<dbReference type="AlphaFoldDB" id="A0A850R4F7"/>
<dbReference type="EMBL" id="JABXOR010001070">
    <property type="protein sequence ID" value="NVP01881.1"/>
    <property type="molecule type" value="Genomic_DNA"/>
</dbReference>
<reference evidence="1 2" key="1">
    <citation type="submission" date="2020-06" db="EMBL/GenBank/DDBJ databases">
        <title>Photobacterium damselae subsp. damselae comparative genomics.</title>
        <authorList>
            <person name="Osorio C.R."/>
        </authorList>
    </citation>
    <scope>NUCLEOTIDE SEQUENCE [LARGE SCALE GENOMIC DNA]</scope>
    <source>
        <strain evidence="1 2">TW250/03</strain>
    </source>
</reference>
<organism evidence="1 2">
    <name type="scientific">Photobacterium damselae subsp. damselae</name>
    <name type="common">Listonella damsela</name>
    <dbReference type="NCBI Taxonomy" id="85581"/>
    <lineage>
        <taxon>Bacteria</taxon>
        <taxon>Pseudomonadati</taxon>
        <taxon>Pseudomonadota</taxon>
        <taxon>Gammaproteobacteria</taxon>
        <taxon>Vibrionales</taxon>
        <taxon>Vibrionaceae</taxon>
        <taxon>Photobacterium</taxon>
    </lineage>
</organism>
<protein>
    <submittedName>
        <fullName evidence="1">Uncharacterized protein</fullName>
    </submittedName>
</protein>
<dbReference type="Proteomes" id="UP000533429">
    <property type="component" value="Unassembled WGS sequence"/>
</dbReference>
<comment type="caution">
    <text evidence="1">The sequence shown here is derived from an EMBL/GenBank/DDBJ whole genome shotgun (WGS) entry which is preliminary data.</text>
</comment>
<evidence type="ECO:0000313" key="1">
    <source>
        <dbReference type="EMBL" id="NVP01881.1"/>
    </source>
</evidence>
<sequence length="126" mass="14397">MNVQETIDQVPLAILCYRLKLSAEIGGTPINNLERTLLSYAETAFSYSDNNLTIVVSGAKFDLSEINCDERDAVKNFLKQHGIRDLVTKEQYRYIKDDLIQITELTKMVNDLVATFGQFIEIKYNN</sequence>
<evidence type="ECO:0000313" key="2">
    <source>
        <dbReference type="Proteomes" id="UP000533429"/>
    </source>
</evidence>
<proteinExistence type="predicted"/>
<accession>A0A850R4F7</accession>